<evidence type="ECO:0000313" key="2">
    <source>
        <dbReference type="Proteomes" id="UP000308600"/>
    </source>
</evidence>
<accession>A0ACD3AE44</accession>
<protein>
    <submittedName>
        <fullName evidence="1">Uncharacterized protein</fullName>
    </submittedName>
</protein>
<organism evidence="1 2">
    <name type="scientific">Pluteus cervinus</name>
    <dbReference type="NCBI Taxonomy" id="181527"/>
    <lineage>
        <taxon>Eukaryota</taxon>
        <taxon>Fungi</taxon>
        <taxon>Dikarya</taxon>
        <taxon>Basidiomycota</taxon>
        <taxon>Agaricomycotina</taxon>
        <taxon>Agaricomycetes</taxon>
        <taxon>Agaricomycetidae</taxon>
        <taxon>Agaricales</taxon>
        <taxon>Pluteineae</taxon>
        <taxon>Pluteaceae</taxon>
        <taxon>Pluteus</taxon>
    </lineage>
</organism>
<keyword evidence="2" id="KW-1185">Reference proteome</keyword>
<gene>
    <name evidence="1" type="ORF">BDN72DRAFT_847158</name>
</gene>
<evidence type="ECO:0000313" key="1">
    <source>
        <dbReference type="EMBL" id="TFK63915.1"/>
    </source>
</evidence>
<reference evidence="1 2" key="1">
    <citation type="journal article" date="2019" name="Nat. Ecol. Evol.">
        <title>Megaphylogeny resolves global patterns of mushroom evolution.</title>
        <authorList>
            <person name="Varga T."/>
            <person name="Krizsan K."/>
            <person name="Foldi C."/>
            <person name="Dima B."/>
            <person name="Sanchez-Garcia M."/>
            <person name="Sanchez-Ramirez S."/>
            <person name="Szollosi G.J."/>
            <person name="Szarkandi J.G."/>
            <person name="Papp V."/>
            <person name="Albert L."/>
            <person name="Andreopoulos W."/>
            <person name="Angelini C."/>
            <person name="Antonin V."/>
            <person name="Barry K.W."/>
            <person name="Bougher N.L."/>
            <person name="Buchanan P."/>
            <person name="Buyck B."/>
            <person name="Bense V."/>
            <person name="Catcheside P."/>
            <person name="Chovatia M."/>
            <person name="Cooper J."/>
            <person name="Damon W."/>
            <person name="Desjardin D."/>
            <person name="Finy P."/>
            <person name="Geml J."/>
            <person name="Haridas S."/>
            <person name="Hughes K."/>
            <person name="Justo A."/>
            <person name="Karasinski D."/>
            <person name="Kautmanova I."/>
            <person name="Kiss B."/>
            <person name="Kocsube S."/>
            <person name="Kotiranta H."/>
            <person name="LaButti K.M."/>
            <person name="Lechner B.E."/>
            <person name="Liimatainen K."/>
            <person name="Lipzen A."/>
            <person name="Lukacs Z."/>
            <person name="Mihaltcheva S."/>
            <person name="Morgado L.N."/>
            <person name="Niskanen T."/>
            <person name="Noordeloos M.E."/>
            <person name="Ohm R.A."/>
            <person name="Ortiz-Santana B."/>
            <person name="Ovrebo C."/>
            <person name="Racz N."/>
            <person name="Riley R."/>
            <person name="Savchenko A."/>
            <person name="Shiryaev A."/>
            <person name="Soop K."/>
            <person name="Spirin V."/>
            <person name="Szebenyi C."/>
            <person name="Tomsovsky M."/>
            <person name="Tulloss R.E."/>
            <person name="Uehling J."/>
            <person name="Grigoriev I.V."/>
            <person name="Vagvolgyi C."/>
            <person name="Papp T."/>
            <person name="Martin F.M."/>
            <person name="Miettinen O."/>
            <person name="Hibbett D.S."/>
            <person name="Nagy L.G."/>
        </authorList>
    </citation>
    <scope>NUCLEOTIDE SEQUENCE [LARGE SCALE GENOMIC DNA]</scope>
    <source>
        <strain evidence="1 2">NL-1719</strain>
    </source>
</reference>
<proteinExistence type="predicted"/>
<dbReference type="EMBL" id="ML208498">
    <property type="protein sequence ID" value="TFK63915.1"/>
    <property type="molecule type" value="Genomic_DNA"/>
</dbReference>
<name>A0ACD3AE44_9AGAR</name>
<dbReference type="Proteomes" id="UP000308600">
    <property type="component" value="Unassembled WGS sequence"/>
</dbReference>
<sequence>MEYSKTAKRNRTLRRILVRGALQKPRILGFIAVSILLYTWFSYTRDKSKLPPPSYKRLWKWQQDLPQHNLNLPFPEGRTGRYLKFSCEIKQLGWNNVFNELLMNAHLAYETQRAFVFQDYFWKDEYYQWPESRSYWSTSYWYPMQTPLNALISGPTAGGPWAPGDDTPRSVSNKYWKTVCPSRERKRIYTRDIKPAIANSPGDEIFAHWKKIILDTPERCVEIVPAPRKQDNYPQVFDLWLWGSSRILPLWESFSKSPVSQLLDSSPIVKAAIVRNKFLFSPRDRAGWTKNPYDRMMAMHIRRGDFKEACLNLAYWNSTFYSWNLMPSLPDPLDMPLHLGWNTPAYNVAILERCLPDAESIVDKARRAREEYLGSLGSQEKNLDIMYLLTNEKGEWLEEMKKALEKDGWSMIVTSSDLELNSEETDVSMAIDMDIARMAAVFIGNGWSSFTSNIVHRRFIDGKLPISMRFW</sequence>